<evidence type="ECO:0000313" key="2">
    <source>
        <dbReference type="EMBL" id="TMN21740.1"/>
    </source>
</evidence>
<sequence>MNHTTAHHTDPLVKQYKTKPNQMKPNNTTTAADADAFVFYQNNFVPISPFMSVTLMNWVADLGEELVPGRDARHPSAARATGAM</sequence>
<dbReference type="Proteomes" id="UP000306980">
    <property type="component" value="Unassembled WGS sequence"/>
</dbReference>
<protein>
    <submittedName>
        <fullName evidence="2">Uncharacterized protein</fullName>
    </submittedName>
</protein>
<accession>A0A5S3QII4</accession>
<comment type="caution">
    <text evidence="2">The sequence shown here is derived from an EMBL/GenBank/DDBJ whole genome shotgun (WGS) entry which is preliminary data.</text>
</comment>
<proteinExistence type="predicted"/>
<evidence type="ECO:0000256" key="1">
    <source>
        <dbReference type="SAM" id="MobiDB-lite"/>
    </source>
</evidence>
<dbReference type="AlphaFoldDB" id="A0A5S3QII4"/>
<feature type="region of interest" description="Disordered" evidence="1">
    <location>
        <begin position="1"/>
        <end position="28"/>
    </location>
</feature>
<name>A0A5S3QII4_9BACI</name>
<organism evidence="2 3">
    <name type="scientific">Lentibacillus cibarius</name>
    <dbReference type="NCBI Taxonomy" id="2583219"/>
    <lineage>
        <taxon>Bacteria</taxon>
        <taxon>Bacillati</taxon>
        <taxon>Bacillota</taxon>
        <taxon>Bacilli</taxon>
        <taxon>Bacillales</taxon>
        <taxon>Bacillaceae</taxon>
        <taxon>Lentibacillus</taxon>
    </lineage>
</organism>
<reference evidence="2 3" key="1">
    <citation type="submission" date="2019-05" db="EMBL/GenBank/DDBJ databases">
        <title>Genomic analysis of Lentibacillus sp. NKC220-2.</title>
        <authorList>
            <person name="Oh Y.J."/>
        </authorList>
    </citation>
    <scope>NUCLEOTIDE SEQUENCE [LARGE SCALE GENOMIC DNA]</scope>
    <source>
        <strain evidence="2 3">NKC220-2</strain>
    </source>
</reference>
<dbReference type="EMBL" id="VCIA01000001">
    <property type="protein sequence ID" value="TMN21740.1"/>
    <property type="molecule type" value="Genomic_DNA"/>
</dbReference>
<evidence type="ECO:0000313" key="3">
    <source>
        <dbReference type="Proteomes" id="UP000306980"/>
    </source>
</evidence>
<gene>
    <name evidence="2" type="ORF">FFL34_06135</name>
</gene>
<dbReference type="RefSeq" id="WP_138602444.1">
    <property type="nucleotide sequence ID" value="NZ_VCIA01000001.1"/>
</dbReference>
<feature type="compositionally biased region" description="Polar residues" evidence="1">
    <location>
        <begin position="18"/>
        <end position="27"/>
    </location>
</feature>